<keyword evidence="4 6" id="KW-0368">Histidine biosynthesis</keyword>
<keyword evidence="3 6" id="KW-0028">Amino-acid biosynthesis</keyword>
<dbReference type="InterPro" id="IPR000807">
    <property type="entry name" value="ImidazoleglycerolP_deHydtase"/>
</dbReference>
<dbReference type="CDD" id="cd07914">
    <property type="entry name" value="IGPD"/>
    <property type="match status" value="1"/>
</dbReference>
<comment type="caution">
    <text evidence="8">The sequence shown here is derived from an EMBL/GenBank/DDBJ whole genome shotgun (WGS) entry which is preliminary data.</text>
</comment>
<evidence type="ECO:0000313" key="9">
    <source>
        <dbReference type="Proteomes" id="UP000824145"/>
    </source>
</evidence>
<dbReference type="SUPFAM" id="SSF54211">
    <property type="entry name" value="Ribosomal protein S5 domain 2-like"/>
    <property type="match status" value="2"/>
</dbReference>
<dbReference type="InterPro" id="IPR020568">
    <property type="entry name" value="Ribosomal_Su5_D2-typ_SF"/>
</dbReference>
<evidence type="ECO:0000256" key="7">
    <source>
        <dbReference type="RuleBase" id="RU000599"/>
    </source>
</evidence>
<dbReference type="NCBIfam" id="NF002114">
    <property type="entry name" value="PRK00951.2-4"/>
    <property type="match status" value="1"/>
</dbReference>
<keyword evidence="5 6" id="KW-0456">Lyase</keyword>
<accession>A0A9D1MLB9</accession>
<gene>
    <name evidence="6 8" type="primary">hisB</name>
    <name evidence="8" type="ORF">IAB07_00815</name>
</gene>
<comment type="pathway">
    <text evidence="1 6 7">Amino-acid biosynthesis; L-histidine biosynthesis; L-histidine from 5-phospho-alpha-D-ribose 1-diphosphate: step 6/9.</text>
</comment>
<comment type="similarity">
    <text evidence="6 7">Belongs to the imidazoleglycerol-phosphate dehydratase family.</text>
</comment>
<dbReference type="GO" id="GO:0004424">
    <property type="term" value="F:imidazoleglycerol-phosphate dehydratase activity"/>
    <property type="evidence" value="ECO:0007669"/>
    <property type="project" value="UniProtKB-UniRule"/>
</dbReference>
<comment type="catalytic activity">
    <reaction evidence="6 7">
        <text>D-erythro-1-(imidazol-4-yl)glycerol 3-phosphate = 3-(imidazol-4-yl)-2-oxopropyl phosphate + H2O</text>
        <dbReference type="Rhea" id="RHEA:11040"/>
        <dbReference type="ChEBI" id="CHEBI:15377"/>
        <dbReference type="ChEBI" id="CHEBI:57766"/>
        <dbReference type="ChEBI" id="CHEBI:58278"/>
        <dbReference type="EC" id="4.2.1.19"/>
    </reaction>
</comment>
<organism evidence="8 9">
    <name type="scientific">Candidatus Caccalectryoclostridium excrementigallinarum</name>
    <dbReference type="NCBI Taxonomy" id="2840710"/>
    <lineage>
        <taxon>Bacteria</taxon>
        <taxon>Bacillati</taxon>
        <taxon>Bacillota</taxon>
        <taxon>Clostridia</taxon>
        <taxon>Christensenellales</taxon>
        <taxon>Christensenellaceae</taxon>
        <taxon>Christensenellaceae incertae sedis</taxon>
        <taxon>Candidatus Caccalectryoclostridium</taxon>
    </lineage>
</organism>
<comment type="subcellular location">
    <subcellularLocation>
        <location evidence="6 7">Cytoplasm</location>
    </subcellularLocation>
</comment>
<evidence type="ECO:0000256" key="6">
    <source>
        <dbReference type="HAMAP-Rule" id="MF_00076"/>
    </source>
</evidence>
<evidence type="ECO:0000256" key="4">
    <source>
        <dbReference type="ARBA" id="ARBA00023102"/>
    </source>
</evidence>
<dbReference type="InterPro" id="IPR020565">
    <property type="entry name" value="ImidazoleglycerP_deHydtase_CS"/>
</dbReference>
<dbReference type="Pfam" id="PF00475">
    <property type="entry name" value="IGPD"/>
    <property type="match status" value="1"/>
</dbReference>
<dbReference type="NCBIfam" id="NF002111">
    <property type="entry name" value="PRK00951.2-1"/>
    <property type="match status" value="1"/>
</dbReference>
<evidence type="ECO:0000313" key="8">
    <source>
        <dbReference type="EMBL" id="HIU62295.1"/>
    </source>
</evidence>
<dbReference type="InterPro" id="IPR038494">
    <property type="entry name" value="IGPD_sf"/>
</dbReference>
<sequence>MRSAEIKRTTAETKVSVALDLDGTGKGEISTKIGFFDHMMQLFTAHSRYDLRLEVEGDTCVDFHHSVEDAGIALGQALKKALGNKGGIARYADIVLPMDETLMMCAVDLSGRAYLNYDVLTYTEKVGDFDCQLVKEFLLALVRNAEITLHFKMLAGENSHHILEAVFKALARVLRKATDIDERLQGAIPSSKGAL</sequence>
<dbReference type="FunFam" id="3.30.230.40:FF:000003">
    <property type="entry name" value="Imidazoleglycerol-phosphate dehydratase HisB"/>
    <property type="match status" value="1"/>
</dbReference>
<dbReference type="GO" id="GO:0005737">
    <property type="term" value="C:cytoplasm"/>
    <property type="evidence" value="ECO:0007669"/>
    <property type="project" value="UniProtKB-SubCell"/>
</dbReference>
<dbReference type="Proteomes" id="UP000824145">
    <property type="component" value="Unassembled WGS sequence"/>
</dbReference>
<dbReference type="AlphaFoldDB" id="A0A9D1MLB9"/>
<proteinExistence type="inferred from homology"/>
<keyword evidence="6" id="KW-0963">Cytoplasm</keyword>
<dbReference type="PROSITE" id="PS00954">
    <property type="entry name" value="IGP_DEHYDRATASE_1"/>
    <property type="match status" value="1"/>
</dbReference>
<dbReference type="GO" id="GO:0000105">
    <property type="term" value="P:L-histidine biosynthetic process"/>
    <property type="evidence" value="ECO:0007669"/>
    <property type="project" value="UniProtKB-UniRule"/>
</dbReference>
<evidence type="ECO:0000256" key="3">
    <source>
        <dbReference type="ARBA" id="ARBA00022605"/>
    </source>
</evidence>
<reference evidence="8" key="1">
    <citation type="submission" date="2020-10" db="EMBL/GenBank/DDBJ databases">
        <authorList>
            <person name="Gilroy R."/>
        </authorList>
    </citation>
    <scope>NUCLEOTIDE SEQUENCE</scope>
    <source>
        <strain evidence="8">9366</strain>
    </source>
</reference>
<reference evidence="8" key="2">
    <citation type="journal article" date="2021" name="PeerJ">
        <title>Extensive microbial diversity within the chicken gut microbiome revealed by metagenomics and culture.</title>
        <authorList>
            <person name="Gilroy R."/>
            <person name="Ravi A."/>
            <person name="Getino M."/>
            <person name="Pursley I."/>
            <person name="Horton D.L."/>
            <person name="Alikhan N.F."/>
            <person name="Baker D."/>
            <person name="Gharbi K."/>
            <person name="Hall N."/>
            <person name="Watson M."/>
            <person name="Adriaenssens E.M."/>
            <person name="Foster-Nyarko E."/>
            <person name="Jarju S."/>
            <person name="Secka A."/>
            <person name="Antonio M."/>
            <person name="Oren A."/>
            <person name="Chaudhuri R.R."/>
            <person name="La Ragione R."/>
            <person name="Hildebrand F."/>
            <person name="Pallen M.J."/>
        </authorList>
    </citation>
    <scope>NUCLEOTIDE SEQUENCE</scope>
    <source>
        <strain evidence="8">9366</strain>
    </source>
</reference>
<dbReference type="Gene3D" id="3.30.230.40">
    <property type="entry name" value="Imidazole glycerol phosphate dehydratase, domain 1"/>
    <property type="match status" value="2"/>
</dbReference>
<evidence type="ECO:0000256" key="1">
    <source>
        <dbReference type="ARBA" id="ARBA00005047"/>
    </source>
</evidence>
<name>A0A9D1MLB9_9FIRM</name>
<dbReference type="PROSITE" id="PS00955">
    <property type="entry name" value="IGP_DEHYDRATASE_2"/>
    <property type="match status" value="1"/>
</dbReference>
<dbReference type="PANTHER" id="PTHR23133:SF2">
    <property type="entry name" value="IMIDAZOLEGLYCEROL-PHOSPHATE DEHYDRATASE"/>
    <property type="match status" value="1"/>
</dbReference>
<dbReference type="PANTHER" id="PTHR23133">
    <property type="entry name" value="IMIDAZOLEGLYCEROL-PHOSPHATE DEHYDRATASE HIS7"/>
    <property type="match status" value="1"/>
</dbReference>
<dbReference type="EC" id="4.2.1.19" evidence="6 7"/>
<dbReference type="FunFam" id="3.30.230.40:FF:000001">
    <property type="entry name" value="Imidazoleglycerol-phosphate dehydratase HisB"/>
    <property type="match status" value="1"/>
</dbReference>
<protein>
    <recommendedName>
        <fullName evidence="2 6">Imidazoleglycerol-phosphate dehydratase</fullName>
        <shortName evidence="6">IGPD</shortName>
        <ecNumber evidence="6 7">4.2.1.19</ecNumber>
    </recommendedName>
</protein>
<dbReference type="EMBL" id="DVNJ01000002">
    <property type="protein sequence ID" value="HIU62295.1"/>
    <property type="molecule type" value="Genomic_DNA"/>
</dbReference>
<evidence type="ECO:0000256" key="2">
    <source>
        <dbReference type="ARBA" id="ARBA00016664"/>
    </source>
</evidence>
<dbReference type="HAMAP" id="MF_00076">
    <property type="entry name" value="HisB"/>
    <property type="match status" value="1"/>
</dbReference>
<evidence type="ECO:0000256" key="5">
    <source>
        <dbReference type="ARBA" id="ARBA00023239"/>
    </source>
</evidence>